<keyword evidence="3" id="KW-1134">Transmembrane beta strand</keyword>
<proteinExistence type="inferred from homology"/>
<dbReference type="InterPro" id="IPR005017">
    <property type="entry name" value="OMPP1/FadL/TodX"/>
</dbReference>
<protein>
    <submittedName>
        <fullName evidence="9">Outer membrane protein P1</fullName>
    </submittedName>
</protein>
<accession>Q1Z9I7</accession>
<feature type="chain" id="PRO_5004198700" evidence="8">
    <location>
        <begin position="20"/>
        <end position="402"/>
    </location>
</feature>
<comment type="similarity">
    <text evidence="2">Belongs to the OmpP1/FadL family.</text>
</comment>
<dbReference type="Pfam" id="PF03349">
    <property type="entry name" value="Toluene_X"/>
    <property type="match status" value="1"/>
</dbReference>
<evidence type="ECO:0000256" key="2">
    <source>
        <dbReference type="ARBA" id="ARBA00008163"/>
    </source>
</evidence>
<dbReference type="AlphaFoldDB" id="Q1Z9I7"/>
<dbReference type="PANTHER" id="PTHR35093">
    <property type="entry name" value="OUTER MEMBRANE PROTEIN NMB0088-RELATED"/>
    <property type="match status" value="1"/>
</dbReference>
<dbReference type="Proteomes" id="UP000003789">
    <property type="component" value="Unassembled WGS sequence"/>
</dbReference>
<dbReference type="GO" id="GO:0015483">
    <property type="term" value="F:long-chain fatty acid transporting porin activity"/>
    <property type="evidence" value="ECO:0007669"/>
    <property type="project" value="TreeGrafter"/>
</dbReference>
<reference evidence="9 10" key="1">
    <citation type="submission" date="2006-03" db="EMBL/GenBank/DDBJ databases">
        <authorList>
            <person name="Bartlett D.H."/>
            <person name="Valle G."/>
            <person name="Lauro F.M."/>
            <person name="Vezzi A."/>
            <person name="Simonato F."/>
            <person name="Eloe E."/>
            <person name="Vitulo N."/>
            <person name="Stratton T.K."/>
            <person name="D'angelo M."/>
            <person name="Ferriera S."/>
            <person name="Johnson J."/>
            <person name="Kravitz S."/>
            <person name="Beeson K."/>
            <person name="Sutton G."/>
            <person name="Rogers Y."/>
            <person name="Friedman R."/>
            <person name="Frazier M."/>
            <person name="Venter J.C."/>
        </authorList>
    </citation>
    <scope>NUCLEOTIDE SEQUENCE [LARGE SCALE GENOMIC DNA]</scope>
    <source>
        <strain evidence="9 10">3TCK</strain>
    </source>
</reference>
<organism evidence="9 10">
    <name type="scientific">Photobacterium profundum 3TCK</name>
    <dbReference type="NCBI Taxonomy" id="314280"/>
    <lineage>
        <taxon>Bacteria</taxon>
        <taxon>Pseudomonadati</taxon>
        <taxon>Pseudomonadota</taxon>
        <taxon>Gammaproteobacteria</taxon>
        <taxon>Vibrionales</taxon>
        <taxon>Vibrionaceae</taxon>
        <taxon>Photobacterium</taxon>
    </lineage>
</organism>
<dbReference type="SUPFAM" id="SSF56935">
    <property type="entry name" value="Porins"/>
    <property type="match status" value="1"/>
</dbReference>
<keyword evidence="6" id="KW-0472">Membrane</keyword>
<dbReference type="GO" id="GO:0009279">
    <property type="term" value="C:cell outer membrane"/>
    <property type="evidence" value="ECO:0007669"/>
    <property type="project" value="UniProtKB-SubCell"/>
</dbReference>
<dbReference type="HOGENOM" id="CLU_035981_0_1_6"/>
<evidence type="ECO:0000256" key="3">
    <source>
        <dbReference type="ARBA" id="ARBA00022452"/>
    </source>
</evidence>
<comment type="caution">
    <text evidence="9">The sequence shown here is derived from an EMBL/GenBank/DDBJ whole genome shotgun (WGS) entry which is preliminary data.</text>
</comment>
<evidence type="ECO:0000256" key="6">
    <source>
        <dbReference type="ARBA" id="ARBA00023136"/>
    </source>
</evidence>
<sequence>MTKAAAVLIGSTLSMNAFAGAYVFSELGMMSISTAGAGAQAIAEGAETAYANPAGMTRLERPMLAFNIEGTISDAMYYDNGSDGVFSRGSESTQAGASLPAGALYYVHPYNDKLAFGIAIASAGGSVIDYGSDFKGSLLLQDVSMITVQVSPSVAYKVTNELSVGVGLVAEYGKLEQTFGGSNLRGIGQMVGKGDSLEFGYTLSALYEINNDNRVGFTYRSENNHDLSGDISTKNFSPDASFNIVMPSIAIMSGYHQVAPKWTMLWSAGWTDFSKVQTTDITLTNTTASIDREWEDTWLFSLGAHYQLTPDWRLEGGVYYETSPQDDPTKQYPDVPTGEIWKYALGATYELNAEWRMQMYYEYLDAGTPSIEYTTDVGPGGTLRGDYDIGIHYFGVLFNKTF</sequence>
<dbReference type="EMBL" id="AAPH01000001">
    <property type="protein sequence ID" value="EAS45855.1"/>
    <property type="molecule type" value="Genomic_DNA"/>
</dbReference>
<keyword evidence="4" id="KW-0812">Transmembrane</keyword>
<evidence type="ECO:0000313" key="10">
    <source>
        <dbReference type="Proteomes" id="UP000003789"/>
    </source>
</evidence>
<gene>
    <name evidence="9" type="ORF">P3TCK_05741</name>
</gene>
<evidence type="ECO:0000256" key="7">
    <source>
        <dbReference type="ARBA" id="ARBA00023237"/>
    </source>
</evidence>
<dbReference type="Gene3D" id="2.40.160.60">
    <property type="entry name" value="Outer membrane protein transport protein (OMPP1/FadL/TodX)"/>
    <property type="match status" value="1"/>
</dbReference>
<evidence type="ECO:0000256" key="5">
    <source>
        <dbReference type="ARBA" id="ARBA00022729"/>
    </source>
</evidence>
<evidence type="ECO:0000256" key="1">
    <source>
        <dbReference type="ARBA" id="ARBA00004571"/>
    </source>
</evidence>
<name>Q1Z9I7_9GAMM</name>
<evidence type="ECO:0000256" key="8">
    <source>
        <dbReference type="SAM" id="SignalP"/>
    </source>
</evidence>
<dbReference type="PANTHER" id="PTHR35093:SF8">
    <property type="entry name" value="OUTER MEMBRANE PROTEIN NMB0088-RELATED"/>
    <property type="match status" value="1"/>
</dbReference>
<feature type="signal peptide" evidence="8">
    <location>
        <begin position="1"/>
        <end position="19"/>
    </location>
</feature>
<comment type="subcellular location">
    <subcellularLocation>
        <location evidence="1">Cell outer membrane</location>
        <topology evidence="1">Multi-pass membrane protein</topology>
    </subcellularLocation>
</comment>
<dbReference type="OrthoDB" id="19849at2"/>
<evidence type="ECO:0000313" key="9">
    <source>
        <dbReference type="EMBL" id="EAS45855.1"/>
    </source>
</evidence>
<keyword evidence="7" id="KW-0998">Cell outer membrane</keyword>
<keyword evidence="5 8" id="KW-0732">Signal</keyword>
<evidence type="ECO:0000256" key="4">
    <source>
        <dbReference type="ARBA" id="ARBA00022692"/>
    </source>
</evidence>